<dbReference type="InterPro" id="IPR023210">
    <property type="entry name" value="NADP_OxRdtase_dom"/>
</dbReference>
<dbReference type="Proteomes" id="UP000290660">
    <property type="component" value="Unassembled WGS sequence"/>
</dbReference>
<dbReference type="InterPro" id="IPR050791">
    <property type="entry name" value="Aldo-Keto_reductase"/>
</dbReference>
<reference evidence="3 4" key="1">
    <citation type="submission" date="2018-12" db="EMBL/GenBank/DDBJ databases">
        <title>Identification of serotype of rogose Salmonella by whole genome sequencing.</title>
        <authorList>
            <person name="Sacchi C.T."/>
            <person name="Goncalves C.R."/>
            <person name="Tiba-Casas M.R."/>
        </authorList>
    </citation>
    <scope>NUCLEOTIDE SEQUENCE [LARGE SCALE GENOMIC DNA]</scope>
    <source>
        <strain evidence="3 4">169_17</strain>
    </source>
</reference>
<keyword evidence="1" id="KW-0560">Oxidoreductase</keyword>
<evidence type="ECO:0000313" key="3">
    <source>
        <dbReference type="EMBL" id="RXQ25996.1"/>
    </source>
</evidence>
<gene>
    <name evidence="3" type="ORF">EI538_22010</name>
</gene>
<dbReference type="AlphaFoldDB" id="A0A3V8I8R8"/>
<accession>A0A3V8I8R8</accession>
<dbReference type="GO" id="GO:0005737">
    <property type="term" value="C:cytoplasm"/>
    <property type="evidence" value="ECO:0007669"/>
    <property type="project" value="TreeGrafter"/>
</dbReference>
<name>A0A3V8I8R8_SALER</name>
<dbReference type="InterPro" id="IPR036812">
    <property type="entry name" value="NAD(P)_OxRdtase_dom_sf"/>
</dbReference>
<feature type="domain" description="NADP-dependent oxidoreductase" evidence="2">
    <location>
        <begin position="15"/>
        <end position="300"/>
    </location>
</feature>
<dbReference type="PANTHER" id="PTHR43625">
    <property type="entry name" value="AFLATOXIN B1 ALDEHYDE REDUCTASE"/>
    <property type="match status" value="1"/>
</dbReference>
<evidence type="ECO:0000259" key="2">
    <source>
        <dbReference type="Pfam" id="PF00248"/>
    </source>
</evidence>
<protein>
    <submittedName>
        <fullName evidence="3">Aldo/keto reductase</fullName>
    </submittedName>
</protein>
<dbReference type="InterPro" id="IPR020471">
    <property type="entry name" value="AKR"/>
</dbReference>
<dbReference type="RefSeq" id="WP_127173941.1">
    <property type="nucleotide sequence ID" value="NZ_JASMSH010000030.1"/>
</dbReference>
<dbReference type="Pfam" id="PF00248">
    <property type="entry name" value="Aldo_ket_red"/>
    <property type="match status" value="1"/>
</dbReference>
<dbReference type="EMBL" id="RSEO01000038">
    <property type="protein sequence ID" value="RXQ25996.1"/>
    <property type="molecule type" value="Genomic_DNA"/>
</dbReference>
<dbReference type="GO" id="GO:0016491">
    <property type="term" value="F:oxidoreductase activity"/>
    <property type="evidence" value="ECO:0007669"/>
    <property type="project" value="UniProtKB-KW"/>
</dbReference>
<evidence type="ECO:0000256" key="1">
    <source>
        <dbReference type="ARBA" id="ARBA00023002"/>
    </source>
</evidence>
<dbReference type="SUPFAM" id="SSF51430">
    <property type="entry name" value="NAD(P)-linked oxidoreductase"/>
    <property type="match status" value="1"/>
</dbReference>
<dbReference type="PRINTS" id="PR00069">
    <property type="entry name" value="ALDKETRDTASE"/>
</dbReference>
<dbReference type="Gene3D" id="3.20.20.100">
    <property type="entry name" value="NADP-dependent oxidoreductase domain"/>
    <property type="match status" value="1"/>
</dbReference>
<organism evidence="3 4">
    <name type="scientific">Salmonella enterica</name>
    <name type="common">Salmonella choleraesuis</name>
    <dbReference type="NCBI Taxonomy" id="28901"/>
    <lineage>
        <taxon>Bacteria</taxon>
        <taxon>Pseudomonadati</taxon>
        <taxon>Pseudomonadota</taxon>
        <taxon>Gammaproteobacteria</taxon>
        <taxon>Enterobacterales</taxon>
        <taxon>Enterobacteriaceae</taxon>
        <taxon>Salmonella</taxon>
    </lineage>
</organism>
<evidence type="ECO:0000313" key="4">
    <source>
        <dbReference type="Proteomes" id="UP000290660"/>
    </source>
</evidence>
<dbReference type="PANTHER" id="PTHR43625:SF40">
    <property type="entry name" value="ALDO-KETO REDUCTASE YAKC [NADP(+)]"/>
    <property type="match status" value="1"/>
</dbReference>
<proteinExistence type="predicted"/>
<sequence>MQTTTLGYNGPRVSRLGFGVMQMAMKKPHNDQENIATIQAVLDAGINFIDVADFYGMGRGEYLVGQALKGRRDQAFLSVKCGAMFSPTGAFLGIDGRPEAIKNFASYSLQRLGVEVIDLYQPCRADPNVPYEETIGAIADLIKEGKVRHLGVSEVGGDLLRRAHRVHPVSALEIEYSLACRFIEAEILPTARELGIAVVPYRILADGLLSGAVMSRSTAHYAVPRMEGANLEHNLKPTVVLKALAEARGCTPAQLAVAWLLSRGEDIVPVLGMSRPDRVEENLQALAITLTADELATLDNAFAPDAIIGDRYPAMVMKLAAR</sequence>
<comment type="caution">
    <text evidence="3">The sequence shown here is derived from an EMBL/GenBank/DDBJ whole genome shotgun (WGS) entry which is preliminary data.</text>
</comment>